<evidence type="ECO:0000256" key="1">
    <source>
        <dbReference type="ARBA" id="ARBA00004651"/>
    </source>
</evidence>
<protein>
    <submittedName>
        <fullName evidence="7">ABC transporter permease</fullName>
    </submittedName>
</protein>
<comment type="caution">
    <text evidence="7">The sequence shown here is derived from an EMBL/GenBank/DDBJ whole genome shotgun (WGS) entry which is preliminary data.</text>
</comment>
<dbReference type="PANTHER" id="PTHR32196:SF72">
    <property type="entry name" value="RIBOSE IMPORT PERMEASE PROTEIN RBSC"/>
    <property type="match status" value="1"/>
</dbReference>
<name>A0A926EPX7_9FIRM</name>
<dbReference type="InterPro" id="IPR001851">
    <property type="entry name" value="ABC_transp_permease"/>
</dbReference>
<dbReference type="Pfam" id="PF02653">
    <property type="entry name" value="BPD_transp_2"/>
    <property type="match status" value="1"/>
</dbReference>
<evidence type="ECO:0000256" key="3">
    <source>
        <dbReference type="ARBA" id="ARBA00022692"/>
    </source>
</evidence>
<evidence type="ECO:0000256" key="5">
    <source>
        <dbReference type="ARBA" id="ARBA00023136"/>
    </source>
</evidence>
<keyword evidence="5 6" id="KW-0472">Membrane</keyword>
<feature type="transmembrane region" description="Helical" evidence="6">
    <location>
        <begin position="169"/>
        <end position="188"/>
    </location>
</feature>
<reference evidence="7" key="1">
    <citation type="submission" date="2020-08" db="EMBL/GenBank/DDBJ databases">
        <title>Genome public.</title>
        <authorList>
            <person name="Liu C."/>
            <person name="Sun Q."/>
        </authorList>
    </citation>
    <scope>NUCLEOTIDE SEQUENCE</scope>
    <source>
        <strain evidence="7">NSJ-64</strain>
    </source>
</reference>
<dbReference type="RefSeq" id="WP_262394345.1">
    <property type="nucleotide sequence ID" value="NZ_JACRTD010000002.1"/>
</dbReference>
<dbReference type="PANTHER" id="PTHR32196">
    <property type="entry name" value="ABC TRANSPORTER PERMEASE PROTEIN YPHD-RELATED-RELATED"/>
    <property type="match status" value="1"/>
</dbReference>
<evidence type="ECO:0000313" key="7">
    <source>
        <dbReference type="EMBL" id="MBC8584512.1"/>
    </source>
</evidence>
<dbReference type="GO" id="GO:0022857">
    <property type="term" value="F:transmembrane transporter activity"/>
    <property type="evidence" value="ECO:0007669"/>
    <property type="project" value="InterPro"/>
</dbReference>
<evidence type="ECO:0000256" key="6">
    <source>
        <dbReference type="SAM" id="Phobius"/>
    </source>
</evidence>
<sequence>MSTIRTTKIRIAPNTTYVIIGGNFDLSVGSILSFSTVLVIQLFNIIGPVAAMLAVVFMGILFGLISGLLVGYLRLNSMIVTLGMMGIVQALTYFVSGGKNSVLKNAETSWFLQIGQGFVGFIPTLVVICLITVAIFEIVLKRTVFGSQLMSVGGNQIASRFSGVNDRKLVTLTFILSGMMTAIAGIMLASRVGSAQNAIGEGYEMDVIAGVILGGASLTGGSGSVVKAFIGILILRVLDNGFVMMGLPYSTQWLANGLIILVVVCVDLQSKRAKIQGKGGGKA</sequence>
<comment type="subcellular location">
    <subcellularLocation>
        <location evidence="1">Cell membrane</location>
        <topology evidence="1">Multi-pass membrane protein</topology>
    </subcellularLocation>
</comment>
<feature type="transmembrane region" description="Helical" evidence="6">
    <location>
        <begin position="49"/>
        <end position="72"/>
    </location>
</feature>
<keyword evidence="3 6" id="KW-0812">Transmembrane</keyword>
<proteinExistence type="predicted"/>
<dbReference type="EMBL" id="JACRTD010000002">
    <property type="protein sequence ID" value="MBC8584512.1"/>
    <property type="molecule type" value="Genomic_DNA"/>
</dbReference>
<evidence type="ECO:0000256" key="2">
    <source>
        <dbReference type="ARBA" id="ARBA00022475"/>
    </source>
</evidence>
<evidence type="ECO:0000256" key="4">
    <source>
        <dbReference type="ARBA" id="ARBA00022989"/>
    </source>
</evidence>
<gene>
    <name evidence="7" type="ORF">H8705_02840</name>
</gene>
<evidence type="ECO:0000313" key="8">
    <source>
        <dbReference type="Proteomes" id="UP000623678"/>
    </source>
</evidence>
<organism evidence="7 8">
    <name type="scientific">Youxingia wuxianensis</name>
    <dbReference type="NCBI Taxonomy" id="2763678"/>
    <lineage>
        <taxon>Bacteria</taxon>
        <taxon>Bacillati</taxon>
        <taxon>Bacillota</taxon>
        <taxon>Clostridia</taxon>
        <taxon>Eubacteriales</taxon>
        <taxon>Oscillospiraceae</taxon>
        <taxon>Youxingia</taxon>
    </lineage>
</organism>
<dbReference type="CDD" id="cd06579">
    <property type="entry name" value="TM_PBP1_transp_AraH_like"/>
    <property type="match status" value="1"/>
</dbReference>
<dbReference type="GO" id="GO:0005886">
    <property type="term" value="C:plasma membrane"/>
    <property type="evidence" value="ECO:0007669"/>
    <property type="project" value="UniProtKB-SubCell"/>
</dbReference>
<accession>A0A926EPX7</accession>
<feature type="transmembrane region" description="Helical" evidence="6">
    <location>
        <begin position="79"/>
        <end position="98"/>
    </location>
</feature>
<dbReference type="AlphaFoldDB" id="A0A926EPX7"/>
<keyword evidence="2" id="KW-1003">Cell membrane</keyword>
<keyword evidence="8" id="KW-1185">Reference proteome</keyword>
<dbReference type="Proteomes" id="UP000623678">
    <property type="component" value="Unassembled WGS sequence"/>
</dbReference>
<feature type="transmembrane region" description="Helical" evidence="6">
    <location>
        <begin position="118"/>
        <end position="140"/>
    </location>
</feature>
<feature type="transmembrane region" description="Helical" evidence="6">
    <location>
        <begin position="208"/>
        <end position="235"/>
    </location>
</feature>
<keyword evidence="4 6" id="KW-1133">Transmembrane helix</keyword>